<dbReference type="GeneID" id="100377641"/>
<comment type="catalytic activity">
    <reaction evidence="7">
        <text>a D-aminoacyl-tRNA + H2O = a tRNA + a D-alpha-amino acid + H(+)</text>
        <dbReference type="Rhea" id="RHEA:13953"/>
        <dbReference type="Rhea" id="RHEA-COMP:10123"/>
        <dbReference type="Rhea" id="RHEA-COMP:10124"/>
        <dbReference type="ChEBI" id="CHEBI:15377"/>
        <dbReference type="ChEBI" id="CHEBI:15378"/>
        <dbReference type="ChEBI" id="CHEBI:59871"/>
        <dbReference type="ChEBI" id="CHEBI:78442"/>
        <dbReference type="ChEBI" id="CHEBI:79333"/>
        <dbReference type="EC" id="3.1.1.96"/>
    </reaction>
</comment>
<dbReference type="InterPro" id="IPR023509">
    <property type="entry name" value="DTD-like_sf"/>
</dbReference>
<sequence>MTETGQKAKIILQQCLSARLQVKPPEGDTPGEFVEIARGLVVYVCFMKSATKDIIQKMVKSIMNVKLSTDEDGATLSILDLPGSVLIVPQATLGGKMKGKVMQYHSNIGKTEGLEFYTEFVTEIEHTLHQSKKSKEANCVVKWGTYGNRQVLSIVTNGPFTHVLDF</sequence>
<evidence type="ECO:0000256" key="4">
    <source>
        <dbReference type="ARBA" id="ARBA00022490"/>
    </source>
</evidence>
<evidence type="ECO:0000313" key="9">
    <source>
        <dbReference type="RefSeq" id="XP_002739237.1"/>
    </source>
</evidence>
<evidence type="ECO:0000313" key="8">
    <source>
        <dbReference type="Proteomes" id="UP000694865"/>
    </source>
</evidence>
<keyword evidence="5" id="KW-0378">Hydrolase</keyword>
<dbReference type="RefSeq" id="XP_002739237.1">
    <property type="nucleotide sequence ID" value="XM_002739191.2"/>
</dbReference>
<keyword evidence="8" id="KW-1185">Reference proteome</keyword>
<evidence type="ECO:0000256" key="3">
    <source>
        <dbReference type="ARBA" id="ARBA00013056"/>
    </source>
</evidence>
<dbReference type="EC" id="3.1.1.96" evidence="3"/>
<evidence type="ECO:0000256" key="1">
    <source>
        <dbReference type="ARBA" id="ARBA00004496"/>
    </source>
</evidence>
<comment type="catalytic activity">
    <reaction evidence="6">
        <text>glycyl-tRNA(Ala) + H2O = tRNA(Ala) + glycine + H(+)</text>
        <dbReference type="Rhea" id="RHEA:53744"/>
        <dbReference type="Rhea" id="RHEA-COMP:9657"/>
        <dbReference type="Rhea" id="RHEA-COMP:13640"/>
        <dbReference type="ChEBI" id="CHEBI:15377"/>
        <dbReference type="ChEBI" id="CHEBI:15378"/>
        <dbReference type="ChEBI" id="CHEBI:57305"/>
        <dbReference type="ChEBI" id="CHEBI:78442"/>
        <dbReference type="ChEBI" id="CHEBI:78522"/>
        <dbReference type="EC" id="3.1.1.96"/>
    </reaction>
</comment>
<comment type="subcellular location">
    <subcellularLocation>
        <location evidence="1">Cytoplasm</location>
    </subcellularLocation>
</comment>
<dbReference type="Gene3D" id="3.50.80.10">
    <property type="entry name" value="D-tyrosyl-tRNA(Tyr) deacylase"/>
    <property type="match status" value="1"/>
</dbReference>
<dbReference type="Proteomes" id="UP000694865">
    <property type="component" value="Unplaced"/>
</dbReference>
<comment type="subunit">
    <text evidence="2">Homodimer.</text>
</comment>
<dbReference type="PANTHER" id="PTHR10472">
    <property type="entry name" value="D-TYROSYL-TRNA TYR DEACYLASE"/>
    <property type="match status" value="1"/>
</dbReference>
<gene>
    <name evidence="9" type="primary">LOC100377641</name>
</gene>
<dbReference type="InterPro" id="IPR003732">
    <property type="entry name" value="Daa-tRNA_deacyls_DTD"/>
</dbReference>
<reference evidence="9" key="1">
    <citation type="submission" date="2025-08" db="UniProtKB">
        <authorList>
            <consortium name="RefSeq"/>
        </authorList>
    </citation>
    <scope>IDENTIFICATION</scope>
    <source>
        <tissue evidence="9">Testes</tissue>
    </source>
</reference>
<name>A0ABM0GX22_SACKO</name>
<evidence type="ECO:0000256" key="6">
    <source>
        <dbReference type="ARBA" id="ARBA00047676"/>
    </source>
</evidence>
<organism evidence="8 9">
    <name type="scientific">Saccoglossus kowalevskii</name>
    <name type="common">Acorn worm</name>
    <dbReference type="NCBI Taxonomy" id="10224"/>
    <lineage>
        <taxon>Eukaryota</taxon>
        <taxon>Metazoa</taxon>
        <taxon>Hemichordata</taxon>
        <taxon>Enteropneusta</taxon>
        <taxon>Harrimaniidae</taxon>
        <taxon>Saccoglossus</taxon>
    </lineage>
</organism>
<evidence type="ECO:0000256" key="7">
    <source>
        <dbReference type="ARBA" id="ARBA00048018"/>
    </source>
</evidence>
<evidence type="ECO:0000256" key="2">
    <source>
        <dbReference type="ARBA" id="ARBA00011738"/>
    </source>
</evidence>
<accession>A0ABM0GX22</accession>
<dbReference type="SUPFAM" id="SSF69500">
    <property type="entry name" value="DTD-like"/>
    <property type="match status" value="1"/>
</dbReference>
<protein>
    <recommendedName>
        <fullName evidence="3">D-aminoacyl-tRNA deacylase</fullName>
        <ecNumber evidence="3">3.1.1.96</ecNumber>
    </recommendedName>
</protein>
<proteinExistence type="predicted"/>
<dbReference type="PANTHER" id="PTHR10472:SF1">
    <property type="entry name" value="D-AMINOACYL-TRNA DEACYLASE 2"/>
    <property type="match status" value="1"/>
</dbReference>
<keyword evidence="4" id="KW-0963">Cytoplasm</keyword>
<dbReference type="Pfam" id="PF02580">
    <property type="entry name" value="Tyr_Deacylase"/>
    <property type="match status" value="1"/>
</dbReference>
<evidence type="ECO:0000256" key="5">
    <source>
        <dbReference type="ARBA" id="ARBA00022801"/>
    </source>
</evidence>